<evidence type="ECO:0000256" key="1">
    <source>
        <dbReference type="PROSITE-ProRule" id="PRU00169"/>
    </source>
</evidence>
<dbReference type="PANTHER" id="PTHR37299">
    <property type="entry name" value="TRANSCRIPTIONAL REGULATOR-RELATED"/>
    <property type="match status" value="1"/>
</dbReference>
<dbReference type="SMART" id="SM00448">
    <property type="entry name" value="REC"/>
    <property type="match status" value="1"/>
</dbReference>
<dbReference type="Pfam" id="PF04397">
    <property type="entry name" value="LytTR"/>
    <property type="match status" value="1"/>
</dbReference>
<evidence type="ECO:0000259" key="3">
    <source>
        <dbReference type="PROSITE" id="PS50930"/>
    </source>
</evidence>
<dbReference type="OrthoDB" id="3183007at2"/>
<comment type="caution">
    <text evidence="4">The sequence shown here is derived from an EMBL/GenBank/DDBJ whole genome shotgun (WGS) entry which is preliminary data.</text>
</comment>
<protein>
    <submittedName>
        <fullName evidence="4">DNA-binding response regulator</fullName>
    </submittedName>
</protein>
<dbReference type="Gene3D" id="2.40.50.1020">
    <property type="entry name" value="LytTr DNA-binding domain"/>
    <property type="match status" value="1"/>
</dbReference>
<dbReference type="Proteomes" id="UP000278632">
    <property type="component" value="Unassembled WGS sequence"/>
</dbReference>
<dbReference type="InterPro" id="IPR046947">
    <property type="entry name" value="LytR-like"/>
</dbReference>
<keyword evidence="5" id="KW-1185">Reference proteome</keyword>
<keyword evidence="4" id="KW-0238">DNA-binding</keyword>
<dbReference type="InterPro" id="IPR011006">
    <property type="entry name" value="CheY-like_superfamily"/>
</dbReference>
<dbReference type="AlphaFoldDB" id="A0A3N0BIU5"/>
<feature type="modified residue" description="4-aspartylphosphate" evidence="1">
    <location>
        <position position="57"/>
    </location>
</feature>
<keyword evidence="1" id="KW-0597">Phosphoprotein</keyword>
<feature type="domain" description="HTH LytTR-type" evidence="3">
    <location>
        <begin position="130"/>
        <end position="231"/>
    </location>
</feature>
<dbReference type="RefSeq" id="WP_123191500.1">
    <property type="nucleotide sequence ID" value="NZ_QICD01000003.1"/>
</dbReference>
<evidence type="ECO:0000313" key="5">
    <source>
        <dbReference type="Proteomes" id="UP000278632"/>
    </source>
</evidence>
<dbReference type="EMBL" id="QICD01000003">
    <property type="protein sequence ID" value="RNL48124.1"/>
    <property type="molecule type" value="Genomic_DNA"/>
</dbReference>
<feature type="domain" description="Response regulatory" evidence="2">
    <location>
        <begin position="2"/>
        <end position="120"/>
    </location>
</feature>
<dbReference type="PROSITE" id="PS50110">
    <property type="entry name" value="RESPONSE_REGULATORY"/>
    <property type="match status" value="1"/>
</dbReference>
<dbReference type="GO" id="GO:0003677">
    <property type="term" value="F:DNA binding"/>
    <property type="evidence" value="ECO:0007669"/>
    <property type="project" value="UniProtKB-KW"/>
</dbReference>
<dbReference type="PROSITE" id="PS50930">
    <property type="entry name" value="HTH_LYTTR"/>
    <property type="match status" value="1"/>
</dbReference>
<dbReference type="GO" id="GO:0000156">
    <property type="term" value="F:phosphorelay response regulator activity"/>
    <property type="evidence" value="ECO:0007669"/>
    <property type="project" value="InterPro"/>
</dbReference>
<dbReference type="InterPro" id="IPR007492">
    <property type="entry name" value="LytTR_DNA-bd_dom"/>
</dbReference>
<dbReference type="PANTHER" id="PTHR37299:SF1">
    <property type="entry name" value="STAGE 0 SPORULATION PROTEIN A HOMOLOG"/>
    <property type="match status" value="1"/>
</dbReference>
<reference evidence="5" key="1">
    <citation type="submission" date="2018-05" db="EMBL/GenBank/DDBJ databases">
        <title>Genome Sequencing of selected type strains of the family Eggerthellaceae.</title>
        <authorList>
            <person name="Danylec N."/>
            <person name="Stoll D.A."/>
            <person name="Doetsch A."/>
            <person name="Huch M."/>
        </authorList>
    </citation>
    <scope>NUCLEOTIDE SEQUENCE [LARGE SCALE GENOMIC DNA]</scope>
    <source>
        <strain evidence="5">DSM 16106</strain>
    </source>
</reference>
<accession>A0A3N0BIU5</accession>
<proteinExistence type="predicted"/>
<sequence length="240" mass="27215">MRIALCDDNPKDLASLASLLETYRRETKANLSIRTYANGVALLDDVRTERFDLMMLDVMMPFVDGIQIAREIRGFDEGARIAFLTSSPEFAVESYEVDAFHYLLKPVTRDKLFAVLDKLRRTVDRQGDGLTVKLKGGVAGILFARIAFVEVLNRTVRFHMTDGSVKETAGSLSDYESKLLERPEFVRAHRAFIVNLDQIQELDKLSLRTFSNESVPLSRRLSGEVKSAYLKRLFLQAEMA</sequence>
<dbReference type="SUPFAM" id="SSF52172">
    <property type="entry name" value="CheY-like"/>
    <property type="match status" value="1"/>
</dbReference>
<dbReference type="Gene3D" id="3.40.50.2300">
    <property type="match status" value="1"/>
</dbReference>
<evidence type="ECO:0000259" key="2">
    <source>
        <dbReference type="PROSITE" id="PS50110"/>
    </source>
</evidence>
<dbReference type="Pfam" id="PF00072">
    <property type="entry name" value="Response_reg"/>
    <property type="match status" value="1"/>
</dbReference>
<organism evidence="4 5">
    <name type="scientific">Paraeggerthella hongkongensis</name>
    <dbReference type="NCBI Taxonomy" id="230658"/>
    <lineage>
        <taxon>Bacteria</taxon>
        <taxon>Bacillati</taxon>
        <taxon>Actinomycetota</taxon>
        <taxon>Coriobacteriia</taxon>
        <taxon>Eggerthellales</taxon>
        <taxon>Eggerthellaceae</taxon>
        <taxon>Paraeggerthella</taxon>
    </lineage>
</organism>
<gene>
    <name evidence="4" type="ORF">DMP08_02915</name>
</gene>
<dbReference type="SMART" id="SM00850">
    <property type="entry name" value="LytTR"/>
    <property type="match status" value="1"/>
</dbReference>
<dbReference type="InterPro" id="IPR001789">
    <property type="entry name" value="Sig_transdc_resp-reg_receiver"/>
</dbReference>
<evidence type="ECO:0000313" key="4">
    <source>
        <dbReference type="EMBL" id="RNL48124.1"/>
    </source>
</evidence>
<name>A0A3N0BIU5_9ACTN</name>